<keyword evidence="2" id="KW-0805">Transcription regulation</keyword>
<evidence type="ECO:0000256" key="5">
    <source>
        <dbReference type="ARBA" id="ARBA00023242"/>
    </source>
</evidence>
<feature type="region of interest" description="Disordered" evidence="7">
    <location>
        <begin position="92"/>
        <end position="127"/>
    </location>
</feature>
<evidence type="ECO:0000313" key="9">
    <source>
        <dbReference type="EMBL" id="GMN44518.1"/>
    </source>
</evidence>
<dbReference type="AlphaFoldDB" id="A0AA88AET0"/>
<proteinExistence type="inferred from homology"/>
<dbReference type="Pfam" id="PF03106">
    <property type="entry name" value="WRKY"/>
    <property type="match status" value="1"/>
</dbReference>
<feature type="domain" description="WRKY" evidence="8">
    <location>
        <begin position="216"/>
        <end position="282"/>
    </location>
</feature>
<dbReference type="Proteomes" id="UP001187192">
    <property type="component" value="Unassembled WGS sequence"/>
</dbReference>
<feature type="compositionally biased region" description="Acidic residues" evidence="7">
    <location>
        <begin position="363"/>
        <end position="375"/>
    </location>
</feature>
<dbReference type="Gene3D" id="2.20.25.80">
    <property type="entry name" value="WRKY domain"/>
    <property type="match status" value="1"/>
</dbReference>
<comment type="caution">
    <text evidence="9">The sequence shown here is derived from an EMBL/GenBank/DDBJ whole genome shotgun (WGS) entry which is preliminary data.</text>
</comment>
<keyword evidence="4" id="KW-0804">Transcription</keyword>
<dbReference type="EMBL" id="BTGU01000018">
    <property type="protein sequence ID" value="GMN44518.1"/>
    <property type="molecule type" value="Genomic_DNA"/>
</dbReference>
<evidence type="ECO:0000256" key="6">
    <source>
        <dbReference type="ARBA" id="ARBA00060761"/>
    </source>
</evidence>
<evidence type="ECO:0000259" key="8">
    <source>
        <dbReference type="PROSITE" id="PS50811"/>
    </source>
</evidence>
<keyword evidence="5" id="KW-0539">Nucleus</keyword>
<keyword evidence="10" id="KW-1185">Reference proteome</keyword>
<reference evidence="9" key="1">
    <citation type="submission" date="2023-07" db="EMBL/GenBank/DDBJ databases">
        <title>draft genome sequence of fig (Ficus carica).</title>
        <authorList>
            <person name="Takahashi T."/>
            <person name="Nishimura K."/>
        </authorList>
    </citation>
    <scope>NUCLEOTIDE SEQUENCE</scope>
</reference>
<dbReference type="PROSITE" id="PS50811">
    <property type="entry name" value="WRKY"/>
    <property type="match status" value="1"/>
</dbReference>
<evidence type="ECO:0000256" key="2">
    <source>
        <dbReference type="ARBA" id="ARBA00023015"/>
    </source>
</evidence>
<dbReference type="GO" id="GO:0005634">
    <property type="term" value="C:nucleus"/>
    <property type="evidence" value="ECO:0007669"/>
    <property type="project" value="UniProtKB-SubCell"/>
</dbReference>
<name>A0AA88AET0_FICCA</name>
<feature type="compositionally biased region" description="Polar residues" evidence="7">
    <location>
        <begin position="288"/>
        <end position="299"/>
    </location>
</feature>
<organism evidence="9 10">
    <name type="scientific">Ficus carica</name>
    <name type="common">Common fig</name>
    <dbReference type="NCBI Taxonomy" id="3494"/>
    <lineage>
        <taxon>Eukaryota</taxon>
        <taxon>Viridiplantae</taxon>
        <taxon>Streptophyta</taxon>
        <taxon>Embryophyta</taxon>
        <taxon>Tracheophyta</taxon>
        <taxon>Spermatophyta</taxon>
        <taxon>Magnoliopsida</taxon>
        <taxon>eudicotyledons</taxon>
        <taxon>Gunneridae</taxon>
        <taxon>Pentapetalae</taxon>
        <taxon>rosids</taxon>
        <taxon>fabids</taxon>
        <taxon>Rosales</taxon>
        <taxon>Moraceae</taxon>
        <taxon>Ficeae</taxon>
        <taxon>Ficus</taxon>
    </lineage>
</organism>
<evidence type="ECO:0000313" key="10">
    <source>
        <dbReference type="Proteomes" id="UP001187192"/>
    </source>
</evidence>
<dbReference type="GO" id="GO:0003700">
    <property type="term" value="F:DNA-binding transcription factor activity"/>
    <property type="evidence" value="ECO:0007669"/>
    <property type="project" value="InterPro"/>
</dbReference>
<evidence type="ECO:0000256" key="1">
    <source>
        <dbReference type="ARBA" id="ARBA00004123"/>
    </source>
</evidence>
<dbReference type="GO" id="GO:0000976">
    <property type="term" value="F:transcription cis-regulatory region binding"/>
    <property type="evidence" value="ECO:0007669"/>
    <property type="project" value="TreeGrafter"/>
</dbReference>
<dbReference type="SMART" id="SM00774">
    <property type="entry name" value="WRKY"/>
    <property type="match status" value="1"/>
</dbReference>
<dbReference type="InterPro" id="IPR003657">
    <property type="entry name" value="WRKY_dom"/>
</dbReference>
<feature type="compositionally biased region" description="Polar residues" evidence="7">
    <location>
        <begin position="92"/>
        <end position="106"/>
    </location>
</feature>
<feature type="compositionally biased region" description="Low complexity" evidence="7">
    <location>
        <begin position="113"/>
        <end position="126"/>
    </location>
</feature>
<accession>A0AA88AET0</accession>
<evidence type="ECO:0000256" key="7">
    <source>
        <dbReference type="SAM" id="MobiDB-lite"/>
    </source>
</evidence>
<feature type="region of interest" description="Disordered" evidence="7">
    <location>
        <begin position="16"/>
        <end position="42"/>
    </location>
</feature>
<feature type="region of interest" description="Disordered" evidence="7">
    <location>
        <begin position="351"/>
        <end position="375"/>
    </location>
</feature>
<sequence>MEDDWGLYAVVRSCNSSSATASSSSSMESGKTTTLEEGGCSSSTLSCLASLTFEEEKDPFSFPQLGTHQPRNNAFQELQQFFHKSPSFFPTTATSRDTILPNSSISHLGGSSHAQHQLQQQQQAQHFRPKNGVVVPSLLAPQSGFTANFHAEQPQVQQQQQNNLVQHGFHAPDDTFGATNSTITLEMSLPNLNPASQNPRSRKRKNQLKKLVCQLTAENLNSDLWAWRKYGQKPIKGSPYPRNYYRCSSSKGCAARKQVERSNQDPELFIVTYTGEHIHPRPAHRNSLAGSTRPKTTTTAPEVGAAAAAAAQNDLADPVSSAALAAANSCSSPQSGGSLSPTTPLSAEQIAEEEAAAAAKREDEEENLGDGDDEVEETILIPNNSMGFSDEYFFHGSAAAAASVAGSWLVPA</sequence>
<comment type="subcellular location">
    <subcellularLocation>
        <location evidence="1">Nucleus</location>
    </subcellularLocation>
</comment>
<dbReference type="InterPro" id="IPR036576">
    <property type="entry name" value="WRKY_dom_sf"/>
</dbReference>
<gene>
    <name evidence="9" type="ORF">TIFTF001_013713</name>
</gene>
<keyword evidence="3" id="KW-0238">DNA-binding</keyword>
<dbReference type="SUPFAM" id="SSF118290">
    <property type="entry name" value="WRKY DNA-binding domain"/>
    <property type="match status" value="1"/>
</dbReference>
<comment type="similarity">
    <text evidence="6">Belongs to the WRKY group II-e family.</text>
</comment>
<feature type="region of interest" description="Disordered" evidence="7">
    <location>
        <begin position="275"/>
        <end position="299"/>
    </location>
</feature>
<evidence type="ECO:0000256" key="4">
    <source>
        <dbReference type="ARBA" id="ARBA00023163"/>
    </source>
</evidence>
<protein>
    <recommendedName>
        <fullName evidence="8">WRKY domain-containing protein</fullName>
    </recommendedName>
</protein>
<dbReference type="FunFam" id="2.20.25.80:FF:000007">
    <property type="entry name" value="WRKY transcription factor 22"/>
    <property type="match status" value="1"/>
</dbReference>
<dbReference type="InterPro" id="IPR044810">
    <property type="entry name" value="WRKY_plant"/>
</dbReference>
<dbReference type="PANTHER" id="PTHR32096:SF80">
    <property type="entry name" value="WRKY TRANSCRIPTION FACTOR 27-RELATED"/>
    <property type="match status" value="1"/>
</dbReference>
<dbReference type="PANTHER" id="PTHR32096">
    <property type="entry name" value="WRKY TRANSCRIPTION FACTOR 30-RELATED-RELATED"/>
    <property type="match status" value="1"/>
</dbReference>
<evidence type="ECO:0000256" key="3">
    <source>
        <dbReference type="ARBA" id="ARBA00023125"/>
    </source>
</evidence>